<dbReference type="STRING" id="307972.A0A2G8JJ84"/>
<feature type="region of interest" description="Disordered" evidence="1">
    <location>
        <begin position="155"/>
        <end position="426"/>
    </location>
</feature>
<dbReference type="Proteomes" id="UP000230750">
    <property type="component" value="Unassembled WGS sequence"/>
</dbReference>
<feature type="compositionally biased region" description="Basic and acidic residues" evidence="1">
    <location>
        <begin position="344"/>
        <end position="365"/>
    </location>
</feature>
<comment type="caution">
    <text evidence="2">The sequence shown here is derived from an EMBL/GenBank/DDBJ whole genome shotgun (WGS) entry which is preliminary data.</text>
</comment>
<dbReference type="AlphaFoldDB" id="A0A2G8JJ84"/>
<feature type="compositionally biased region" description="Basic and acidic residues" evidence="1">
    <location>
        <begin position="244"/>
        <end position="272"/>
    </location>
</feature>
<feature type="compositionally biased region" description="Low complexity" evidence="1">
    <location>
        <begin position="319"/>
        <end position="332"/>
    </location>
</feature>
<reference evidence="2 3" key="1">
    <citation type="journal article" date="2017" name="PLoS Biol.">
        <title>The sea cucumber genome provides insights into morphological evolution and visceral regeneration.</title>
        <authorList>
            <person name="Zhang X."/>
            <person name="Sun L."/>
            <person name="Yuan J."/>
            <person name="Sun Y."/>
            <person name="Gao Y."/>
            <person name="Zhang L."/>
            <person name="Li S."/>
            <person name="Dai H."/>
            <person name="Hamel J.F."/>
            <person name="Liu C."/>
            <person name="Yu Y."/>
            <person name="Liu S."/>
            <person name="Lin W."/>
            <person name="Guo K."/>
            <person name="Jin S."/>
            <person name="Xu P."/>
            <person name="Storey K.B."/>
            <person name="Huan P."/>
            <person name="Zhang T."/>
            <person name="Zhou Y."/>
            <person name="Zhang J."/>
            <person name="Lin C."/>
            <person name="Li X."/>
            <person name="Xing L."/>
            <person name="Huo D."/>
            <person name="Sun M."/>
            <person name="Wang L."/>
            <person name="Mercier A."/>
            <person name="Li F."/>
            <person name="Yang H."/>
            <person name="Xiang J."/>
        </authorList>
    </citation>
    <scope>NUCLEOTIDE SEQUENCE [LARGE SCALE GENOMIC DNA]</scope>
    <source>
        <strain evidence="2">Shaxun</strain>
        <tissue evidence="2">Muscle</tissue>
    </source>
</reference>
<evidence type="ECO:0000313" key="3">
    <source>
        <dbReference type="Proteomes" id="UP000230750"/>
    </source>
</evidence>
<sequence>MVLLGPEPVILRSQMQLEHANSQQQNLVPDIPLNNVPNMPQNNNQLPEVQKIIDPYEQQRIAFDKQRQQELLEKRYVQQQNVNQVNGVDARYVQQPQQVPQQPQQQIIQQQPAQNDIVIGGFKQNVQPAPISNNNQPAAKDIDRNVNLHLDQVDAKEKAEEKGDSDYEDSDGEQQGVVLKDPGLAAQETRQDQDGDGPNVREEEKDRLPDAKKPNEQAEEDSAKEQKEDGKDEDEGDEPLWQKANEREKDEDEKMQALQEKQLEEDLRREEKAEEDDNMALHPPGNYEAENDRDEDAPGLVIDVRRDEVEEHIEEAEGLQKQQQLQARVQGAGEEDKDEESNIDDNKPEDSDSPNDQREFVAKDEDPGEEDVVQNPDVGEDEQHQGLDRPEIDDAQMNDVINNPPVLDHPAKEESNEDDKQDVSINQDLRRRGVALRSLKRTSMWGGVWGAYDGKTSNFRCETVHSKAYLGCN</sequence>
<keyword evidence="3" id="KW-1185">Reference proteome</keyword>
<evidence type="ECO:0000256" key="1">
    <source>
        <dbReference type="SAM" id="MobiDB-lite"/>
    </source>
</evidence>
<proteinExistence type="predicted"/>
<feature type="compositionally biased region" description="Basic and acidic residues" evidence="1">
    <location>
        <begin position="189"/>
        <end position="230"/>
    </location>
</feature>
<feature type="compositionally biased region" description="Acidic residues" evidence="1">
    <location>
        <begin position="333"/>
        <end position="343"/>
    </location>
</feature>
<gene>
    <name evidence="2" type="ORF">BSL78_27369</name>
</gene>
<name>A0A2G8JJ84_STIJA</name>
<protein>
    <submittedName>
        <fullName evidence="2">Uncharacterized protein</fullName>
    </submittedName>
</protein>
<evidence type="ECO:0000313" key="2">
    <source>
        <dbReference type="EMBL" id="PIK35798.1"/>
    </source>
</evidence>
<feature type="compositionally biased region" description="Basic and acidic residues" evidence="1">
    <location>
        <begin position="155"/>
        <end position="165"/>
    </location>
</feature>
<dbReference type="EMBL" id="MRZV01001811">
    <property type="protein sequence ID" value="PIK35798.1"/>
    <property type="molecule type" value="Genomic_DNA"/>
</dbReference>
<feature type="compositionally biased region" description="Basic and acidic residues" evidence="1">
    <location>
        <begin position="381"/>
        <end position="392"/>
    </location>
</feature>
<organism evidence="2 3">
    <name type="scientific">Stichopus japonicus</name>
    <name type="common">Sea cucumber</name>
    <dbReference type="NCBI Taxonomy" id="307972"/>
    <lineage>
        <taxon>Eukaryota</taxon>
        <taxon>Metazoa</taxon>
        <taxon>Echinodermata</taxon>
        <taxon>Eleutherozoa</taxon>
        <taxon>Echinozoa</taxon>
        <taxon>Holothuroidea</taxon>
        <taxon>Aspidochirotacea</taxon>
        <taxon>Aspidochirotida</taxon>
        <taxon>Stichopodidae</taxon>
        <taxon>Apostichopus</taxon>
    </lineage>
</organism>
<accession>A0A2G8JJ84</accession>